<dbReference type="Proteomes" id="UP000284763">
    <property type="component" value="Unassembled WGS sequence"/>
</dbReference>
<organism evidence="5 6">
    <name type="scientific">Methanosalsum natronophilum</name>
    <dbReference type="NCBI Taxonomy" id="768733"/>
    <lineage>
        <taxon>Archaea</taxon>
        <taxon>Methanobacteriati</taxon>
        <taxon>Methanobacteriota</taxon>
        <taxon>Stenosarchaea group</taxon>
        <taxon>Methanomicrobia</taxon>
        <taxon>Methanosarcinales</taxon>
        <taxon>Methanosarcinaceae</taxon>
        <taxon>Methanosalsum</taxon>
    </lineage>
</organism>
<dbReference type="SUPFAM" id="SSF51338">
    <property type="entry name" value="Composite domain of metallo-dependent hydrolases"/>
    <property type="match status" value="1"/>
</dbReference>
<comment type="caution">
    <text evidence="5">The sequence shown here is derived from an EMBL/GenBank/DDBJ whole genome shotgun (WGS) entry which is preliminary data.</text>
</comment>
<dbReference type="GO" id="GO:0016814">
    <property type="term" value="F:hydrolase activity, acting on carbon-nitrogen (but not peptide) bonds, in cyclic amidines"/>
    <property type="evidence" value="ECO:0007669"/>
    <property type="project" value="UniProtKB-ARBA"/>
</dbReference>
<dbReference type="Gene3D" id="3.20.20.140">
    <property type="entry name" value="Metal-dependent hydrolases"/>
    <property type="match status" value="1"/>
</dbReference>
<dbReference type="InterPro" id="IPR050287">
    <property type="entry name" value="MTA/SAH_deaminase"/>
</dbReference>
<evidence type="ECO:0000259" key="4">
    <source>
        <dbReference type="Pfam" id="PF01979"/>
    </source>
</evidence>
<name>A0A3R7WA28_9EURY</name>
<dbReference type="Gene3D" id="2.30.40.10">
    <property type="entry name" value="Urease, subunit C, domain 1"/>
    <property type="match status" value="1"/>
</dbReference>
<keyword evidence="2 5" id="KW-0378">Hydrolase</keyword>
<evidence type="ECO:0000256" key="2">
    <source>
        <dbReference type="ARBA" id="ARBA00022801"/>
    </source>
</evidence>
<evidence type="ECO:0000313" key="5">
    <source>
        <dbReference type="EMBL" id="RQD79952.1"/>
    </source>
</evidence>
<dbReference type="FunFam" id="3.20.20.140:FF:000014">
    <property type="entry name" value="5-methylthioadenosine/S-adenosylhomocysteine deaminase"/>
    <property type="match status" value="1"/>
</dbReference>
<sequence>MSSDDIYTGTLLACAEMIKSGTTSFADMYFEPDSIAKAVEKSGMRASISYGMIELGDTEKGKIELKKGKKFVDEWTGKAGGRINTMYGPHAPNTCSKDFLVKVKNQARKDGKKIHIHVLETEAELNEMKEKYGKCSINMLEDIDFFDKDILAAHCVWLSQGDIEILNEKNVNVSHNPTSNMKLASGTSPVYDMWRKGVNLSIGTDGCASNNNLDMFKEMKLASLLQKVTNNDPTVLKAYDVIKMATSNGASSMDIKSGILKEGFNADLILVDMNKLHLTPIYDPISHLVYSANGSDVKTTIVNGKVLMDNYRLTNLDEKLIMQEASNTSQDLIDRVKSVAQ</sequence>
<evidence type="ECO:0000313" key="6">
    <source>
        <dbReference type="Proteomes" id="UP000284763"/>
    </source>
</evidence>
<dbReference type="InterPro" id="IPR032466">
    <property type="entry name" value="Metal_Hydrolase"/>
</dbReference>
<dbReference type="PANTHER" id="PTHR43794:SF11">
    <property type="entry name" value="AMIDOHYDROLASE-RELATED DOMAIN-CONTAINING PROTEIN"/>
    <property type="match status" value="1"/>
</dbReference>
<dbReference type="InterPro" id="IPR006680">
    <property type="entry name" value="Amidohydro-rel"/>
</dbReference>
<dbReference type="PANTHER" id="PTHR43794">
    <property type="entry name" value="AMINOHYDROLASE SSNA-RELATED"/>
    <property type="match status" value="1"/>
</dbReference>
<dbReference type="CDD" id="cd01298">
    <property type="entry name" value="ATZ_TRZ_like"/>
    <property type="match status" value="1"/>
</dbReference>
<dbReference type="GO" id="GO:0046872">
    <property type="term" value="F:metal ion binding"/>
    <property type="evidence" value="ECO:0007669"/>
    <property type="project" value="UniProtKB-KW"/>
</dbReference>
<proteinExistence type="predicted"/>
<dbReference type="InterPro" id="IPR011059">
    <property type="entry name" value="Metal-dep_hydrolase_composite"/>
</dbReference>
<keyword evidence="3" id="KW-0862">Zinc</keyword>
<feature type="domain" description="Amidohydrolase-related" evidence="4">
    <location>
        <begin position="2"/>
        <end position="306"/>
    </location>
</feature>
<reference evidence="5 6" key="1">
    <citation type="submission" date="2018-08" db="EMBL/GenBank/DDBJ databases">
        <title>The metabolism and importance of syntrophic acetate oxidation coupled to methane or sulfide production in haloalkaline environments.</title>
        <authorList>
            <person name="Timmers P.H.A."/>
            <person name="Vavourakis C.D."/>
            <person name="Sorokin D.Y."/>
            <person name="Sinninghe Damste J.S."/>
            <person name="Muyzer G."/>
            <person name="Stams A.J.M."/>
            <person name="Plugge C.M."/>
        </authorList>
    </citation>
    <scope>NUCLEOTIDE SEQUENCE [LARGE SCALE GENOMIC DNA]</scope>
    <source>
        <strain evidence="5">MSAO_Arc3</strain>
    </source>
</reference>
<accession>A0A3R7WA28</accession>
<feature type="non-terminal residue" evidence="5">
    <location>
        <position position="1"/>
    </location>
</feature>
<keyword evidence="1" id="KW-0479">Metal-binding</keyword>
<dbReference type="EMBL" id="QZAB01000587">
    <property type="protein sequence ID" value="RQD79952.1"/>
    <property type="molecule type" value="Genomic_DNA"/>
</dbReference>
<dbReference type="GO" id="GO:0019239">
    <property type="term" value="F:deaminase activity"/>
    <property type="evidence" value="ECO:0007669"/>
    <property type="project" value="UniProtKB-ARBA"/>
</dbReference>
<dbReference type="Pfam" id="PF01979">
    <property type="entry name" value="Amidohydro_1"/>
    <property type="match status" value="1"/>
</dbReference>
<protein>
    <submittedName>
        <fullName evidence="5">N-ethylammeline chlorohydrolase</fullName>
    </submittedName>
</protein>
<evidence type="ECO:0000256" key="1">
    <source>
        <dbReference type="ARBA" id="ARBA00022723"/>
    </source>
</evidence>
<dbReference type="SUPFAM" id="SSF51556">
    <property type="entry name" value="Metallo-dependent hydrolases"/>
    <property type="match status" value="1"/>
</dbReference>
<gene>
    <name evidence="5" type="ORF">D5R95_09155</name>
</gene>
<dbReference type="AlphaFoldDB" id="A0A3R7WA28"/>
<evidence type="ECO:0000256" key="3">
    <source>
        <dbReference type="ARBA" id="ARBA00022833"/>
    </source>
</evidence>